<feature type="disulfide bond" evidence="5">
    <location>
        <begin position="797"/>
        <end position="815"/>
    </location>
</feature>
<proteinExistence type="predicted"/>
<organism evidence="10 11">
    <name type="scientific">Phyllotreta striolata</name>
    <name type="common">Striped flea beetle</name>
    <name type="synonym">Crioceris striolata</name>
    <dbReference type="NCBI Taxonomy" id="444603"/>
    <lineage>
        <taxon>Eukaryota</taxon>
        <taxon>Metazoa</taxon>
        <taxon>Ecdysozoa</taxon>
        <taxon>Arthropoda</taxon>
        <taxon>Hexapoda</taxon>
        <taxon>Insecta</taxon>
        <taxon>Pterygota</taxon>
        <taxon>Neoptera</taxon>
        <taxon>Endopterygota</taxon>
        <taxon>Coleoptera</taxon>
        <taxon>Polyphaga</taxon>
        <taxon>Cucujiformia</taxon>
        <taxon>Chrysomeloidea</taxon>
        <taxon>Chrysomelidae</taxon>
        <taxon>Galerucinae</taxon>
        <taxon>Alticini</taxon>
        <taxon>Phyllotreta</taxon>
    </lineage>
</organism>
<protein>
    <recommendedName>
        <fullName evidence="9">Peptidase S1 domain-containing protein</fullName>
    </recommendedName>
</protein>
<keyword evidence="1 6" id="KW-0645">Protease</keyword>
<feature type="transmembrane region" description="Helical" evidence="8">
    <location>
        <begin position="84"/>
        <end position="109"/>
    </location>
</feature>
<name>A0A9N9TFA2_PHYSR</name>
<evidence type="ECO:0000256" key="2">
    <source>
        <dbReference type="ARBA" id="ARBA00022801"/>
    </source>
</evidence>
<dbReference type="GO" id="GO:0004252">
    <property type="term" value="F:serine-type endopeptidase activity"/>
    <property type="evidence" value="ECO:0007669"/>
    <property type="project" value="InterPro"/>
</dbReference>
<keyword evidence="4 5" id="KW-1015">Disulfide bond</keyword>
<feature type="disulfide bond" evidence="5">
    <location>
        <begin position="878"/>
        <end position="893"/>
    </location>
</feature>
<feature type="disulfide bond" evidence="5">
    <location>
        <begin position="1297"/>
        <end position="1312"/>
    </location>
</feature>
<feature type="compositionally biased region" description="Polar residues" evidence="7">
    <location>
        <begin position="481"/>
        <end position="507"/>
    </location>
</feature>
<feature type="disulfide bond" evidence="5">
    <location>
        <begin position="809"/>
        <end position="824"/>
    </location>
</feature>
<reference evidence="10" key="1">
    <citation type="submission" date="2022-01" db="EMBL/GenBank/DDBJ databases">
        <authorList>
            <person name="King R."/>
        </authorList>
    </citation>
    <scope>NUCLEOTIDE SEQUENCE</scope>
</reference>
<dbReference type="PROSITE" id="PS50068">
    <property type="entry name" value="LDLRA_2"/>
    <property type="match status" value="3"/>
</dbReference>
<dbReference type="SMART" id="SM00020">
    <property type="entry name" value="Tryp_SPc"/>
    <property type="match status" value="1"/>
</dbReference>
<keyword evidence="8" id="KW-0472">Membrane</keyword>
<dbReference type="SUPFAM" id="SSF50494">
    <property type="entry name" value="Trypsin-like serine proteases"/>
    <property type="match status" value="1"/>
</dbReference>
<dbReference type="SMART" id="SM00192">
    <property type="entry name" value="LDLa"/>
    <property type="match status" value="3"/>
</dbReference>
<dbReference type="PRINTS" id="PR00261">
    <property type="entry name" value="LDLRECEPTOR"/>
</dbReference>
<dbReference type="Proteomes" id="UP001153712">
    <property type="component" value="Chromosome 10"/>
</dbReference>
<evidence type="ECO:0000256" key="7">
    <source>
        <dbReference type="SAM" id="MobiDB-lite"/>
    </source>
</evidence>
<keyword evidence="3 6" id="KW-0720">Serine protease</keyword>
<dbReference type="InterPro" id="IPR036055">
    <property type="entry name" value="LDL_receptor-like_sf"/>
</dbReference>
<dbReference type="PROSITE" id="PS00135">
    <property type="entry name" value="TRYPSIN_SER"/>
    <property type="match status" value="1"/>
</dbReference>
<dbReference type="Pfam" id="PF00089">
    <property type="entry name" value="Trypsin"/>
    <property type="match status" value="1"/>
</dbReference>
<comment type="caution">
    <text evidence="5">Lacks conserved residue(s) required for the propagation of feature annotation.</text>
</comment>
<dbReference type="CDD" id="cd00190">
    <property type="entry name" value="Tryp_SPc"/>
    <property type="match status" value="1"/>
</dbReference>
<feature type="compositionally biased region" description="Basic and acidic residues" evidence="7">
    <location>
        <begin position="304"/>
        <end position="322"/>
    </location>
</feature>
<dbReference type="OrthoDB" id="6411962at2759"/>
<dbReference type="InterPro" id="IPR001254">
    <property type="entry name" value="Trypsin_dom"/>
</dbReference>
<feature type="disulfide bond" evidence="5">
    <location>
        <begin position="1285"/>
        <end position="1303"/>
    </location>
</feature>
<dbReference type="Pfam" id="PF00057">
    <property type="entry name" value="Ldl_recept_a"/>
    <property type="match status" value="2"/>
</dbReference>
<dbReference type="PROSITE" id="PS01209">
    <property type="entry name" value="LDLRA_1"/>
    <property type="match status" value="2"/>
</dbReference>
<dbReference type="PANTHER" id="PTHR24252:SF7">
    <property type="entry name" value="HYALIN"/>
    <property type="match status" value="1"/>
</dbReference>
<keyword evidence="2 6" id="KW-0378">Hydrolase</keyword>
<dbReference type="EMBL" id="OU900103">
    <property type="protein sequence ID" value="CAG9855145.1"/>
    <property type="molecule type" value="Genomic_DNA"/>
</dbReference>
<evidence type="ECO:0000313" key="11">
    <source>
        <dbReference type="Proteomes" id="UP001153712"/>
    </source>
</evidence>
<feature type="region of interest" description="Disordered" evidence="7">
    <location>
        <begin position="481"/>
        <end position="515"/>
    </location>
</feature>
<dbReference type="CDD" id="cd00112">
    <property type="entry name" value="LDLa"/>
    <property type="match status" value="4"/>
</dbReference>
<dbReference type="FunFam" id="2.40.10.10:FF:000003">
    <property type="entry name" value="Transmembrane serine protease 3"/>
    <property type="match status" value="1"/>
</dbReference>
<evidence type="ECO:0000256" key="1">
    <source>
        <dbReference type="ARBA" id="ARBA00022670"/>
    </source>
</evidence>
<evidence type="ECO:0000256" key="5">
    <source>
        <dbReference type="PROSITE-ProRule" id="PRU00124"/>
    </source>
</evidence>
<feature type="disulfide bond" evidence="5">
    <location>
        <begin position="790"/>
        <end position="802"/>
    </location>
</feature>
<feature type="region of interest" description="Disordered" evidence="7">
    <location>
        <begin position="304"/>
        <end position="327"/>
    </location>
</feature>
<gene>
    <name evidence="10" type="ORF">PHYEVI_LOCUS1605</name>
</gene>
<dbReference type="InterPro" id="IPR043504">
    <property type="entry name" value="Peptidase_S1_PA_chymotrypsin"/>
</dbReference>
<evidence type="ECO:0000256" key="6">
    <source>
        <dbReference type="RuleBase" id="RU363034"/>
    </source>
</evidence>
<keyword evidence="11" id="KW-1185">Reference proteome</keyword>
<dbReference type="PANTHER" id="PTHR24252">
    <property type="entry name" value="ACROSIN-RELATED"/>
    <property type="match status" value="1"/>
</dbReference>
<dbReference type="InterPro" id="IPR018114">
    <property type="entry name" value="TRYPSIN_HIS"/>
</dbReference>
<keyword evidence="8" id="KW-1133">Transmembrane helix</keyword>
<evidence type="ECO:0000256" key="3">
    <source>
        <dbReference type="ARBA" id="ARBA00022825"/>
    </source>
</evidence>
<evidence type="ECO:0000259" key="9">
    <source>
        <dbReference type="PROSITE" id="PS50240"/>
    </source>
</evidence>
<dbReference type="PROSITE" id="PS50240">
    <property type="entry name" value="TRYPSIN_DOM"/>
    <property type="match status" value="1"/>
</dbReference>
<dbReference type="Gene3D" id="2.40.10.10">
    <property type="entry name" value="Trypsin-like serine proteases"/>
    <property type="match status" value="2"/>
</dbReference>
<dbReference type="SUPFAM" id="SSF57424">
    <property type="entry name" value="LDL receptor-like module"/>
    <property type="match status" value="3"/>
</dbReference>
<dbReference type="GO" id="GO:0006508">
    <property type="term" value="P:proteolysis"/>
    <property type="evidence" value="ECO:0007669"/>
    <property type="project" value="UniProtKB-KW"/>
</dbReference>
<accession>A0A9N9TFA2</accession>
<evidence type="ECO:0000313" key="10">
    <source>
        <dbReference type="EMBL" id="CAG9855145.1"/>
    </source>
</evidence>
<evidence type="ECO:0000256" key="4">
    <source>
        <dbReference type="ARBA" id="ARBA00023157"/>
    </source>
</evidence>
<evidence type="ECO:0000256" key="8">
    <source>
        <dbReference type="SAM" id="Phobius"/>
    </source>
</evidence>
<dbReference type="PROSITE" id="PS00134">
    <property type="entry name" value="TRYPSIN_HIS"/>
    <property type="match status" value="1"/>
</dbReference>
<dbReference type="Gene3D" id="4.10.400.10">
    <property type="entry name" value="Low-density Lipoprotein Receptor"/>
    <property type="match status" value="3"/>
</dbReference>
<sequence length="1320" mass="146566">METFNCVPNITKSKIRPHLTGNFYHNVSRGIRPIGNDYAIQNCTGRRSTSSLTLTYPWQERPPPTPVSCVGIEYKSSKGKLCSIALAVASFVVLVAVLAIAGLALYMGVLHTETPNVPLTFSCSAKIVKGDRFIGALQEKARRYKRSFEAMYQRSVLGHAFVSCIIEKFGNDTLTVYFKLLFNRLKITKNVPNIEKVIKDILITDAISRHPIFKNIRFDPRQITVKQALNNDAIQHINPSSSLIIPSNHSSTVSSKNVILKSFNKTSPVLTIPTKKPIVEETDIAKEDVLPVVQGSFKISKTDADITEKKTDHSTNKPRPTEKTTQATYTKKSTFRDSSVTSALYKIAAVEKVTKNEDVEIYSSTKPTTTTPSTTTKKLTTIFTTSRITTTTEQSTKPVFLINPFDEAPWVPILPNASPDKQFKPVLNNHYYLNPTVPTATGDHPIYTSFVNPGLSYNFREAELLGTTSLKSHPIPVNKIPTTQSVTYPTQNQQDRLPTNLPDTSTEPFKEKPMEPITPKLETSEFVEIETFKYVPNKKTEENSDNRDQLLRNISSIFHTLTSSLDTSNLSISLVDFGSSTAKPKEEPVSGQGQVEVVDDEDELIQQTTKHSLVTLLPVKSNSGIGRPIRKRPYHSVEANASLENRSFPTSSFFTNVINSTKNINEDFKVMGILNFATEESVDLLRYPKMDETTTSYSKLKQPNGHLSNSSHSAETNISNILTAEEIKQLAEISKITNNASIFQPETLISNKAVSASYSNLNGLSVLTKSLNKINVSSNDTSLKGNTSDCTNASVFCGDGTCLPETAKCNQLIDCNDGADEDNCNCADYLKSQYLLGKICDGVVDCWDYSDENHCEWCQPDQYVCSNSKVCINKDKICDGFKDCPQGDDERQCVTISSDVESADKFPYYSGGYLMVRKYGKWGKLCIDNFESVVNSTRIAWQIPDLGQAVCKSMTYQSMSSIRTVIENQSDKNTSEYFELALSIQNQKKSSLSFKKSNCTDKKIIKVECQSLECGARPQVVKHIARVVGGGNAGLGSWPWQAALYKEGEFQCGATLLSDQWLVSAGHCFYHSQDEYWVARLGALRRGTSMPSPYEQLQPVVKIIVHPGYIDSGFINDISLLKLKSPVIFSDYVRPVCLPQPNQVPADGKLCTVVGWGQLFEVGRIFPDTLQEVQVPVISTSECRKRTLFLSLYRITEDMFCAGYERGGRDACLGDSGGPLMCLESNGRWILQGVTSNGYGCARANRPGIYTKVANYVEWIKFIINNDQLNAENEILKDPCTGHRCPLGECLPESRLCNGFIECSDGSDERNCTTEKTEPL</sequence>
<dbReference type="InterPro" id="IPR023415">
    <property type="entry name" value="LDLR_class-A_CS"/>
</dbReference>
<keyword evidence="8" id="KW-0812">Transmembrane</keyword>
<dbReference type="InterPro" id="IPR033116">
    <property type="entry name" value="TRYPSIN_SER"/>
</dbReference>
<dbReference type="InterPro" id="IPR002172">
    <property type="entry name" value="LDrepeatLR_classA_rpt"/>
</dbReference>
<dbReference type="InterPro" id="IPR009003">
    <property type="entry name" value="Peptidase_S1_PA"/>
</dbReference>
<feature type="domain" description="Peptidase S1" evidence="9">
    <location>
        <begin position="1027"/>
        <end position="1265"/>
    </location>
</feature>